<dbReference type="EMBL" id="UINC01034214">
    <property type="protein sequence ID" value="SVB24711.1"/>
    <property type="molecule type" value="Genomic_DNA"/>
</dbReference>
<organism evidence="1">
    <name type="scientific">marine metagenome</name>
    <dbReference type="NCBI Taxonomy" id="408172"/>
    <lineage>
        <taxon>unclassified sequences</taxon>
        <taxon>metagenomes</taxon>
        <taxon>ecological metagenomes</taxon>
    </lineage>
</organism>
<sequence>MRRLVADIPEENVKIPAKLVDAQFE</sequence>
<gene>
    <name evidence="1" type="ORF">METZ01_LOCUS177565</name>
</gene>
<reference evidence="1" key="1">
    <citation type="submission" date="2018-05" db="EMBL/GenBank/DDBJ databases">
        <authorList>
            <person name="Lanie J.A."/>
            <person name="Ng W.-L."/>
            <person name="Kazmierczak K.M."/>
            <person name="Andrzejewski T.M."/>
            <person name="Davidsen T.M."/>
            <person name="Wayne K.J."/>
            <person name="Tettelin H."/>
            <person name="Glass J.I."/>
            <person name="Rusch D."/>
            <person name="Podicherti R."/>
            <person name="Tsui H.-C.T."/>
            <person name="Winkler M.E."/>
        </authorList>
    </citation>
    <scope>NUCLEOTIDE SEQUENCE</scope>
</reference>
<feature type="non-terminal residue" evidence="1">
    <location>
        <position position="25"/>
    </location>
</feature>
<evidence type="ECO:0000313" key="1">
    <source>
        <dbReference type="EMBL" id="SVB24711.1"/>
    </source>
</evidence>
<accession>A0A382CGC5</accession>
<proteinExistence type="predicted"/>
<protein>
    <submittedName>
        <fullName evidence="1">Uncharacterized protein</fullName>
    </submittedName>
</protein>
<dbReference type="AlphaFoldDB" id="A0A382CGC5"/>
<name>A0A382CGC5_9ZZZZ</name>